<dbReference type="OMA" id="KLKKYWA"/>
<name>R7V8W5_CAPTE</name>
<evidence type="ECO:0000313" key="4">
    <source>
        <dbReference type="EnsemblMetazoa" id="CapteP43072"/>
    </source>
</evidence>
<dbReference type="EMBL" id="AMQN01018248">
    <property type="status" value="NOT_ANNOTATED_CDS"/>
    <property type="molecule type" value="Genomic_DNA"/>
</dbReference>
<keyword evidence="1 2" id="KW-0175">Coiled coil</keyword>
<dbReference type="EMBL" id="KB294109">
    <property type="protein sequence ID" value="ELU15014.1"/>
    <property type="molecule type" value="Genomic_DNA"/>
</dbReference>
<dbReference type="PANTHER" id="PTHR21549">
    <property type="entry name" value="MUTATED IN BLADDER CANCER 1"/>
    <property type="match status" value="1"/>
</dbReference>
<feature type="coiled-coil region" evidence="2">
    <location>
        <begin position="381"/>
        <end position="486"/>
    </location>
</feature>
<feature type="non-terminal residue" evidence="3">
    <location>
        <position position="1"/>
    </location>
</feature>
<dbReference type="AlphaFoldDB" id="R7V8W5"/>
<dbReference type="PANTHER" id="PTHR21549:SF1">
    <property type="entry name" value="COILED-COIL DOMAIN-CONTAINING PROTEIN 148"/>
    <property type="match status" value="1"/>
</dbReference>
<dbReference type="Proteomes" id="UP000014760">
    <property type="component" value="Unassembled WGS sequence"/>
</dbReference>
<reference evidence="5" key="1">
    <citation type="submission" date="2012-12" db="EMBL/GenBank/DDBJ databases">
        <authorList>
            <person name="Hellsten U."/>
            <person name="Grimwood J."/>
            <person name="Chapman J.A."/>
            <person name="Shapiro H."/>
            <person name="Aerts A."/>
            <person name="Otillar R.P."/>
            <person name="Terry A.Y."/>
            <person name="Boore J.L."/>
            <person name="Simakov O."/>
            <person name="Marletaz F."/>
            <person name="Cho S.-J."/>
            <person name="Edsinger-Gonzales E."/>
            <person name="Havlak P."/>
            <person name="Kuo D.-H."/>
            <person name="Larsson T."/>
            <person name="Lv J."/>
            <person name="Arendt D."/>
            <person name="Savage R."/>
            <person name="Osoegawa K."/>
            <person name="de Jong P."/>
            <person name="Lindberg D.R."/>
            <person name="Seaver E.C."/>
            <person name="Weisblat D.A."/>
            <person name="Putnam N.H."/>
            <person name="Grigoriev I.V."/>
            <person name="Rokhsar D.S."/>
        </authorList>
    </citation>
    <scope>NUCLEOTIDE SEQUENCE</scope>
    <source>
        <strain evidence="5">I ESC-2004</strain>
    </source>
</reference>
<dbReference type="HOGENOM" id="CLU_032590_0_0_1"/>
<dbReference type="InterPro" id="IPR039902">
    <property type="entry name" value="CCDC148/CCDC112"/>
</dbReference>
<dbReference type="EnsemblMetazoa" id="CapteT43072">
    <property type="protein sequence ID" value="CapteP43072"/>
    <property type="gene ID" value="CapteG43072"/>
</dbReference>
<evidence type="ECO:0000256" key="1">
    <source>
        <dbReference type="ARBA" id="ARBA00023054"/>
    </source>
</evidence>
<evidence type="ECO:0000256" key="2">
    <source>
        <dbReference type="SAM" id="Coils"/>
    </source>
</evidence>
<dbReference type="OrthoDB" id="448087at2759"/>
<feature type="non-terminal residue" evidence="3">
    <location>
        <position position="578"/>
    </location>
</feature>
<sequence>KYKTVNYEKLKALTAEKKLVGNQKFLKVKKLQHFSKQSQEQNTLKQHKGIWQKEFLRLNHNRWVRQLQAELDLHLRANSESTILGQFFSEFEHLDFDYDRKFQDFKKSTIDPIWTLREDLIYWIRENQNGQRNHSIEMDDPAMVKETLHGVKSQQMKIFEALQYEQNALEDDLKIICSGIPELRSSANSQEQMTETGIPESALELECPYFELKVSLLQEFILLDAKYVDKLQELEGLHVETLSYHNGGWSDEAHHLFLWILDQHPFDLQHRRALYIDRLKRQFPHMKRAQIVEHEEWCFVFKYYHKRRRALISDWKRDRSELLNRVTILMHEASIEKAKQEESERQMEQQRDTCHALLCKVESWRQKKWEAMQLQQKVEEQQHATLMMKRSEEEKREAERRQKLKDQIHNYQEGLEAKRREAAEMDKIALDKLKDQLEQQALVDRERVKFREDEIAKKEAEKLRRKEEKQTEAEEKERILEAIRQTVRPHVEADLLRVWKDTESWKAHQKEEPQPIIQKPLFEINSFTSKQITSDPRFKMEARLREAGVHDNAYARQAIAQTQPLIPARRDMQSTVFK</sequence>
<proteinExistence type="predicted"/>
<reference evidence="3 5" key="2">
    <citation type="journal article" date="2013" name="Nature">
        <title>Insights into bilaterian evolution from three spiralian genomes.</title>
        <authorList>
            <person name="Simakov O."/>
            <person name="Marletaz F."/>
            <person name="Cho S.J."/>
            <person name="Edsinger-Gonzales E."/>
            <person name="Havlak P."/>
            <person name="Hellsten U."/>
            <person name="Kuo D.H."/>
            <person name="Larsson T."/>
            <person name="Lv J."/>
            <person name="Arendt D."/>
            <person name="Savage R."/>
            <person name="Osoegawa K."/>
            <person name="de Jong P."/>
            <person name="Grimwood J."/>
            <person name="Chapman J.A."/>
            <person name="Shapiro H."/>
            <person name="Aerts A."/>
            <person name="Otillar R.P."/>
            <person name="Terry A.Y."/>
            <person name="Boore J.L."/>
            <person name="Grigoriev I.V."/>
            <person name="Lindberg D.R."/>
            <person name="Seaver E.C."/>
            <person name="Weisblat D.A."/>
            <person name="Putnam N.H."/>
            <person name="Rokhsar D.S."/>
        </authorList>
    </citation>
    <scope>NUCLEOTIDE SEQUENCE</scope>
    <source>
        <strain evidence="3 5">I ESC-2004</strain>
    </source>
</reference>
<organism evidence="3">
    <name type="scientific">Capitella teleta</name>
    <name type="common">Polychaete worm</name>
    <dbReference type="NCBI Taxonomy" id="283909"/>
    <lineage>
        <taxon>Eukaryota</taxon>
        <taxon>Metazoa</taxon>
        <taxon>Spiralia</taxon>
        <taxon>Lophotrochozoa</taxon>
        <taxon>Annelida</taxon>
        <taxon>Polychaeta</taxon>
        <taxon>Sedentaria</taxon>
        <taxon>Scolecida</taxon>
        <taxon>Capitellidae</taxon>
        <taxon>Capitella</taxon>
    </lineage>
</organism>
<evidence type="ECO:0000313" key="3">
    <source>
        <dbReference type="EMBL" id="ELU15014.1"/>
    </source>
</evidence>
<keyword evidence="5" id="KW-1185">Reference proteome</keyword>
<evidence type="ECO:0000313" key="5">
    <source>
        <dbReference type="Proteomes" id="UP000014760"/>
    </source>
</evidence>
<evidence type="ECO:0008006" key="6">
    <source>
        <dbReference type="Google" id="ProtNLM"/>
    </source>
</evidence>
<reference evidence="4" key="3">
    <citation type="submission" date="2015-06" db="UniProtKB">
        <authorList>
            <consortium name="EnsemblMetazoa"/>
        </authorList>
    </citation>
    <scope>IDENTIFICATION</scope>
</reference>
<gene>
    <name evidence="3" type="ORF">CAPTEDRAFT_43072</name>
</gene>
<protein>
    <recommendedName>
        <fullName evidence="6">Coiled-coil domain-containing protein 148</fullName>
    </recommendedName>
</protein>
<accession>R7V8W5</accession>